<accession>A0ABX2T0U4</accession>
<feature type="transmembrane region" description="Helical" evidence="7">
    <location>
        <begin position="153"/>
        <end position="173"/>
    </location>
</feature>
<proteinExistence type="inferred from homology"/>
<evidence type="ECO:0000313" key="8">
    <source>
        <dbReference type="EMBL" id="NYS47806.1"/>
    </source>
</evidence>
<gene>
    <name evidence="8" type="ORF">HZY85_06340</name>
</gene>
<dbReference type="EMBL" id="JACBYF010000013">
    <property type="protein sequence ID" value="NYS47806.1"/>
    <property type="molecule type" value="Genomic_DNA"/>
</dbReference>
<feature type="transmembrane region" description="Helical" evidence="7">
    <location>
        <begin position="9"/>
        <end position="28"/>
    </location>
</feature>
<evidence type="ECO:0000256" key="2">
    <source>
        <dbReference type="ARBA" id="ARBA00007977"/>
    </source>
</evidence>
<feature type="transmembrane region" description="Helical" evidence="7">
    <location>
        <begin position="278"/>
        <end position="297"/>
    </location>
</feature>
<feature type="transmembrane region" description="Helical" evidence="7">
    <location>
        <begin position="122"/>
        <end position="141"/>
    </location>
</feature>
<keyword evidence="4 7" id="KW-0812">Transmembrane</keyword>
<dbReference type="PANTHER" id="PTHR30106:SF2">
    <property type="entry name" value="UPF0324 INNER MEMBRANE PROTEIN YEIH"/>
    <property type="match status" value="1"/>
</dbReference>
<sequence length="328" mass="35647">MNILKQRSFYLVFLVTLIISIISKFIAQIGFLKILGHLVVALIIGMVFQIVFKQYLPNMKSELGFISNKFLRLGIILLGSKLAIDKLISEGKKTLFLAFFIVAFMITLTYLICRFFKVERDLAILSSCGCGICGAAAVMGVSSQINSKADDSVLAVAVVAILGTLFTFIEVTIKPYIGLTDYQYGIFAGSSLHEIAHAVAAGGAGGSLALDTAILAKLSRVLMLVLVIIFLSFMPNKAKGQTKKAPLPYFIIGFILMSMLGSYTPFFKNISASISDLAYIFLGMAMFSLGTSVNFEVLKKRGGAVLTACLISSTILMIVCYFVAKYLF</sequence>
<name>A0ABX2T0U4_9BACL</name>
<feature type="transmembrane region" description="Helical" evidence="7">
    <location>
        <begin position="214"/>
        <end position="234"/>
    </location>
</feature>
<feature type="transmembrane region" description="Helical" evidence="7">
    <location>
        <begin position="95"/>
        <end position="116"/>
    </location>
</feature>
<reference evidence="8 9" key="1">
    <citation type="submission" date="2020-07" db="EMBL/GenBank/DDBJ databases">
        <title>MOT database genomes.</title>
        <authorList>
            <person name="Joseph S."/>
            <person name="Aduse-Opoku J."/>
            <person name="Hashim A."/>
            <person name="Wade W."/>
            <person name="Curtis M."/>
        </authorList>
    </citation>
    <scope>NUCLEOTIDE SEQUENCE [LARGE SCALE GENOMIC DNA]</scope>
    <source>
        <strain evidence="8 9">CIP 106318</strain>
    </source>
</reference>
<dbReference type="InterPro" id="IPR018383">
    <property type="entry name" value="UPF0324_pro"/>
</dbReference>
<dbReference type="RefSeq" id="WP_179941592.1">
    <property type="nucleotide sequence ID" value="NZ_JACBYF010000013.1"/>
</dbReference>
<feature type="transmembrane region" description="Helical" evidence="7">
    <location>
        <begin position="34"/>
        <end position="52"/>
    </location>
</feature>
<keyword evidence="5 7" id="KW-1133">Transmembrane helix</keyword>
<evidence type="ECO:0000313" key="9">
    <source>
        <dbReference type="Proteomes" id="UP000531840"/>
    </source>
</evidence>
<evidence type="ECO:0000256" key="7">
    <source>
        <dbReference type="SAM" id="Phobius"/>
    </source>
</evidence>
<feature type="transmembrane region" description="Helical" evidence="7">
    <location>
        <begin position="304"/>
        <end position="324"/>
    </location>
</feature>
<evidence type="ECO:0000256" key="6">
    <source>
        <dbReference type="ARBA" id="ARBA00023136"/>
    </source>
</evidence>
<evidence type="ECO:0000256" key="1">
    <source>
        <dbReference type="ARBA" id="ARBA00004651"/>
    </source>
</evidence>
<comment type="similarity">
    <text evidence="2">Belongs to the UPF0324 family.</text>
</comment>
<keyword evidence="9" id="KW-1185">Reference proteome</keyword>
<dbReference type="Pfam" id="PF03601">
    <property type="entry name" value="Cons_hypoth698"/>
    <property type="match status" value="1"/>
</dbReference>
<evidence type="ECO:0000256" key="4">
    <source>
        <dbReference type="ARBA" id="ARBA00022692"/>
    </source>
</evidence>
<comment type="subcellular location">
    <subcellularLocation>
        <location evidence="1">Cell membrane</location>
        <topology evidence="1">Multi-pass membrane protein</topology>
    </subcellularLocation>
</comment>
<keyword evidence="6 7" id="KW-0472">Membrane</keyword>
<keyword evidence="3" id="KW-1003">Cell membrane</keyword>
<protein>
    <submittedName>
        <fullName evidence="8">Sulfate exporter family transporter</fullName>
    </submittedName>
</protein>
<evidence type="ECO:0000256" key="5">
    <source>
        <dbReference type="ARBA" id="ARBA00022989"/>
    </source>
</evidence>
<feature type="transmembrane region" description="Helical" evidence="7">
    <location>
        <begin position="246"/>
        <end position="266"/>
    </location>
</feature>
<comment type="caution">
    <text evidence="8">The sequence shown here is derived from an EMBL/GenBank/DDBJ whole genome shotgun (WGS) entry which is preliminary data.</text>
</comment>
<dbReference type="PANTHER" id="PTHR30106">
    <property type="entry name" value="INNER MEMBRANE PROTEIN YEIH-RELATED"/>
    <property type="match status" value="1"/>
</dbReference>
<organism evidence="8 9">
    <name type="scientific">Gemelliphila palaticanis</name>
    <dbReference type="NCBI Taxonomy" id="81950"/>
    <lineage>
        <taxon>Bacteria</taxon>
        <taxon>Bacillati</taxon>
        <taxon>Bacillota</taxon>
        <taxon>Bacilli</taxon>
        <taxon>Bacillales</taxon>
        <taxon>Gemellaceae</taxon>
        <taxon>Gemelliphila</taxon>
    </lineage>
</organism>
<evidence type="ECO:0000256" key="3">
    <source>
        <dbReference type="ARBA" id="ARBA00022475"/>
    </source>
</evidence>
<dbReference type="Proteomes" id="UP000531840">
    <property type="component" value="Unassembled WGS sequence"/>
</dbReference>